<gene>
    <name evidence="3" type="ORF">NF556_15710</name>
</gene>
<evidence type="ECO:0000256" key="1">
    <source>
        <dbReference type="SAM" id="MobiDB-lite"/>
    </source>
</evidence>
<accession>A0ABY4YR09</accession>
<sequence length="142" mass="14768">MSDFSLEPTGVTPPRPGAGSQPWKALTAVLTVVVAVLTFLLLRSHGLLGAEEDHSGARLGSLACGFLDGVDPEFLDGSKEDLTPTAERLVAARTLATLAAEEDPTYTDLDDTLQQMLGADVDFATVIEQGQGACADLADVAP</sequence>
<feature type="region of interest" description="Disordered" evidence="1">
    <location>
        <begin position="1"/>
        <end position="21"/>
    </location>
</feature>
<feature type="transmembrane region" description="Helical" evidence="2">
    <location>
        <begin position="23"/>
        <end position="42"/>
    </location>
</feature>
<dbReference type="Proteomes" id="UP001056455">
    <property type="component" value="Chromosome"/>
</dbReference>
<dbReference type="EMBL" id="CP099489">
    <property type="protein sequence ID" value="USQ79054.1"/>
    <property type="molecule type" value="Genomic_DNA"/>
</dbReference>
<keyword evidence="4" id="KW-1185">Reference proteome</keyword>
<dbReference type="RefSeq" id="WP_252591969.1">
    <property type="nucleotide sequence ID" value="NZ_CP099489.1"/>
</dbReference>
<name>A0ABY4YR09_9MICO</name>
<keyword evidence="2" id="KW-0812">Transmembrane</keyword>
<evidence type="ECO:0000313" key="4">
    <source>
        <dbReference type="Proteomes" id="UP001056455"/>
    </source>
</evidence>
<evidence type="ECO:0000256" key="2">
    <source>
        <dbReference type="SAM" id="Phobius"/>
    </source>
</evidence>
<reference evidence="3" key="1">
    <citation type="submission" date="2022-06" db="EMBL/GenBank/DDBJ databases">
        <title>Ornithinimicrobium HY1793.</title>
        <authorList>
            <person name="Huang Y."/>
        </authorList>
    </citation>
    <scope>NUCLEOTIDE SEQUENCE</scope>
    <source>
        <strain evidence="3">HY1793</strain>
    </source>
</reference>
<proteinExistence type="predicted"/>
<protein>
    <recommendedName>
        <fullName evidence="5">DUF732 domain-containing protein</fullName>
    </recommendedName>
</protein>
<keyword evidence="2" id="KW-0472">Membrane</keyword>
<evidence type="ECO:0000313" key="3">
    <source>
        <dbReference type="EMBL" id="USQ79054.1"/>
    </source>
</evidence>
<evidence type="ECO:0008006" key="5">
    <source>
        <dbReference type="Google" id="ProtNLM"/>
    </source>
</evidence>
<organism evidence="3 4">
    <name type="scientific">Ornithinimicrobium faecis</name>
    <dbReference type="NCBI Taxonomy" id="2934158"/>
    <lineage>
        <taxon>Bacteria</taxon>
        <taxon>Bacillati</taxon>
        <taxon>Actinomycetota</taxon>
        <taxon>Actinomycetes</taxon>
        <taxon>Micrococcales</taxon>
        <taxon>Ornithinimicrobiaceae</taxon>
        <taxon>Ornithinimicrobium</taxon>
    </lineage>
</organism>
<keyword evidence="2" id="KW-1133">Transmembrane helix</keyword>